<dbReference type="SUPFAM" id="SSF56349">
    <property type="entry name" value="DNA breaking-rejoining enzymes"/>
    <property type="match status" value="1"/>
</dbReference>
<dbReference type="GO" id="GO:0015074">
    <property type="term" value="P:DNA integration"/>
    <property type="evidence" value="ECO:0007669"/>
    <property type="project" value="InterPro"/>
</dbReference>
<evidence type="ECO:0000256" key="2">
    <source>
        <dbReference type="ARBA" id="ARBA00023172"/>
    </source>
</evidence>
<reference evidence="3 4" key="1">
    <citation type="submission" date="2021-08" db="EMBL/GenBank/DDBJ databases">
        <title>Draft Genome Sequence of Phanerochaete sordida strain YK-624.</title>
        <authorList>
            <person name="Mori T."/>
            <person name="Dohra H."/>
            <person name="Suzuki T."/>
            <person name="Kawagishi H."/>
            <person name="Hirai H."/>
        </authorList>
    </citation>
    <scope>NUCLEOTIDE SEQUENCE [LARGE SCALE GENOMIC DNA]</scope>
    <source>
        <strain evidence="3 4">YK-624</strain>
    </source>
</reference>
<evidence type="ECO:0000313" key="4">
    <source>
        <dbReference type="Proteomes" id="UP000703269"/>
    </source>
</evidence>
<name>A0A9P3GPG9_9APHY</name>
<dbReference type="InterPro" id="IPR013762">
    <property type="entry name" value="Integrase-like_cat_sf"/>
</dbReference>
<dbReference type="GO" id="GO:0003677">
    <property type="term" value="F:DNA binding"/>
    <property type="evidence" value="ECO:0007669"/>
    <property type="project" value="UniProtKB-KW"/>
</dbReference>
<dbReference type="PANTHER" id="PTHR34605:SF3">
    <property type="entry name" value="P CELL-TYPE AGGLUTINATION PROTEIN MAP4-LIKE-RELATED"/>
    <property type="match status" value="1"/>
</dbReference>
<dbReference type="InterPro" id="IPR010998">
    <property type="entry name" value="Integrase_recombinase_N"/>
</dbReference>
<dbReference type="EMBL" id="BPQB01000094">
    <property type="protein sequence ID" value="GJE98766.1"/>
    <property type="molecule type" value="Genomic_DNA"/>
</dbReference>
<gene>
    <name evidence="3" type="ORF">PsYK624_150020</name>
</gene>
<sequence length="323" mass="35523">MLHGWAESTLTTYGSALGMYHRACDELGLSEVDRAPVAPEVFAHVLAHLAGSVSQSALVNMQAAVRAWHLLNQLPWTVDRVLCSKILDAARAMAPAARAQRLPYTLAKLERALATLSTVDPLDVAVRACACVLFWAIARAGELTVPALTRVDFARLVRPVHVRPDVDREGNTVTVIHVPYTKSSRERGEDLSFSAQHGPSDPVAAVDLQRKVNAPRDSEHLFAYRDASGRRRPLTRGVFLARMRRACQAGGFDALAGHAFRIGGTLEYLLRGLSLESVRTLGRWSSERAFALYLRNHSQIMAPYLQAVPRLRGFVSHALPPVR</sequence>
<keyword evidence="4" id="KW-1185">Reference proteome</keyword>
<dbReference type="OrthoDB" id="2794913at2759"/>
<dbReference type="Proteomes" id="UP000703269">
    <property type="component" value="Unassembled WGS sequence"/>
</dbReference>
<keyword evidence="2" id="KW-0233">DNA recombination</keyword>
<dbReference type="InterPro" id="IPR011010">
    <property type="entry name" value="DNA_brk_join_enz"/>
</dbReference>
<keyword evidence="1" id="KW-0238">DNA-binding</keyword>
<dbReference type="AlphaFoldDB" id="A0A9P3GPG9"/>
<protein>
    <recommendedName>
        <fullName evidence="5">DNA breaking-rejoining enzyme</fullName>
    </recommendedName>
</protein>
<dbReference type="PANTHER" id="PTHR34605">
    <property type="entry name" value="PHAGE_INTEGRASE DOMAIN-CONTAINING PROTEIN"/>
    <property type="match status" value="1"/>
</dbReference>
<dbReference type="InterPro" id="IPR052925">
    <property type="entry name" value="Phage_Integrase-like_Recomb"/>
</dbReference>
<accession>A0A9P3GPG9</accession>
<dbReference type="Gene3D" id="1.10.443.10">
    <property type="entry name" value="Intergrase catalytic core"/>
    <property type="match status" value="1"/>
</dbReference>
<evidence type="ECO:0000313" key="3">
    <source>
        <dbReference type="EMBL" id="GJE98766.1"/>
    </source>
</evidence>
<comment type="caution">
    <text evidence="3">The sequence shown here is derived from an EMBL/GenBank/DDBJ whole genome shotgun (WGS) entry which is preliminary data.</text>
</comment>
<dbReference type="Gene3D" id="1.10.150.130">
    <property type="match status" value="1"/>
</dbReference>
<proteinExistence type="predicted"/>
<organism evidence="3 4">
    <name type="scientific">Phanerochaete sordida</name>
    <dbReference type="NCBI Taxonomy" id="48140"/>
    <lineage>
        <taxon>Eukaryota</taxon>
        <taxon>Fungi</taxon>
        <taxon>Dikarya</taxon>
        <taxon>Basidiomycota</taxon>
        <taxon>Agaricomycotina</taxon>
        <taxon>Agaricomycetes</taxon>
        <taxon>Polyporales</taxon>
        <taxon>Phanerochaetaceae</taxon>
        <taxon>Phanerochaete</taxon>
    </lineage>
</organism>
<evidence type="ECO:0000256" key="1">
    <source>
        <dbReference type="ARBA" id="ARBA00023125"/>
    </source>
</evidence>
<evidence type="ECO:0008006" key="5">
    <source>
        <dbReference type="Google" id="ProtNLM"/>
    </source>
</evidence>
<dbReference type="GO" id="GO:0006310">
    <property type="term" value="P:DNA recombination"/>
    <property type="evidence" value="ECO:0007669"/>
    <property type="project" value="UniProtKB-KW"/>
</dbReference>